<gene>
    <name evidence="1" type="ORF">AV654_03020</name>
</gene>
<evidence type="ECO:0000313" key="2">
    <source>
        <dbReference type="Proteomes" id="UP000076563"/>
    </source>
</evidence>
<organism evidence="1 2">
    <name type="scientific">Paenibacillus elgii</name>
    <dbReference type="NCBI Taxonomy" id="189691"/>
    <lineage>
        <taxon>Bacteria</taxon>
        <taxon>Bacillati</taxon>
        <taxon>Bacillota</taxon>
        <taxon>Bacilli</taxon>
        <taxon>Bacillales</taxon>
        <taxon>Paenibacillaceae</taxon>
        <taxon>Paenibacillus</taxon>
    </lineage>
</organism>
<evidence type="ECO:0000313" key="1">
    <source>
        <dbReference type="EMBL" id="KZE76686.1"/>
    </source>
</evidence>
<dbReference type="EMBL" id="LQRA01000066">
    <property type="protein sequence ID" value="KZE76686.1"/>
    <property type="molecule type" value="Genomic_DNA"/>
</dbReference>
<keyword evidence="2" id="KW-1185">Reference proteome</keyword>
<protein>
    <submittedName>
        <fullName evidence="1">Uncharacterized protein</fullName>
    </submittedName>
</protein>
<comment type="caution">
    <text evidence="1">The sequence shown here is derived from an EMBL/GenBank/DDBJ whole genome shotgun (WGS) entry which is preliminary data.</text>
</comment>
<name>A0A163WQE1_9BACL</name>
<reference evidence="2" key="1">
    <citation type="submission" date="2016-01" db="EMBL/GenBank/DDBJ databases">
        <title>Draft genome of Chromobacterium sp. F49.</title>
        <authorList>
            <person name="Hong K.W."/>
        </authorList>
    </citation>
    <scope>NUCLEOTIDE SEQUENCE [LARGE SCALE GENOMIC DNA]</scope>
    <source>
        <strain evidence="2">M63</strain>
    </source>
</reference>
<dbReference type="OrthoDB" id="2922344at2"/>
<dbReference type="Proteomes" id="UP000076563">
    <property type="component" value="Unassembled WGS sequence"/>
</dbReference>
<dbReference type="AlphaFoldDB" id="A0A163WQE1"/>
<sequence length="86" mass="9411">MFFESTSVTIGAIKLNNADHMANVAVGSNYMVNRNVKAKKTQGFGQQCADSVLRFDTIQMVLDADIMDTASCKTDGHRKFQTEGCS</sequence>
<accession>A0A163WQE1</accession>
<dbReference type="RefSeq" id="WP_063184147.1">
    <property type="nucleotide sequence ID" value="NZ_LQRA01000066.1"/>
</dbReference>
<proteinExistence type="predicted"/>